<evidence type="ECO:0000256" key="2">
    <source>
        <dbReference type="ARBA" id="ARBA00022741"/>
    </source>
</evidence>
<evidence type="ECO:0000259" key="7">
    <source>
        <dbReference type="PROSITE" id="PS51192"/>
    </source>
</evidence>
<proteinExistence type="inferred from homology"/>
<accession>A0AAV9FYF5</accession>
<comment type="similarity">
    <text evidence="1">Belongs to the helicase family. RecQ subfamily.</text>
</comment>
<dbReference type="Proteomes" id="UP001321760">
    <property type="component" value="Unassembled WGS sequence"/>
</dbReference>
<feature type="non-terminal residue" evidence="9">
    <location>
        <position position="1"/>
    </location>
</feature>
<dbReference type="PANTHER" id="PTHR13710">
    <property type="entry name" value="DNA HELICASE RECQ FAMILY MEMBER"/>
    <property type="match status" value="1"/>
</dbReference>
<dbReference type="InterPro" id="IPR027417">
    <property type="entry name" value="P-loop_NTPase"/>
</dbReference>
<comment type="caution">
    <text evidence="9">The sequence shown here is derived from an EMBL/GenBank/DDBJ whole genome shotgun (WGS) entry which is preliminary data.</text>
</comment>
<keyword evidence="2" id="KW-0547">Nucleotide-binding</keyword>
<evidence type="ECO:0000256" key="5">
    <source>
        <dbReference type="ARBA" id="ARBA00034808"/>
    </source>
</evidence>
<evidence type="ECO:0000313" key="9">
    <source>
        <dbReference type="EMBL" id="KAK4441869.1"/>
    </source>
</evidence>
<dbReference type="GO" id="GO:0005524">
    <property type="term" value="F:ATP binding"/>
    <property type="evidence" value="ECO:0007669"/>
    <property type="project" value="UniProtKB-KW"/>
</dbReference>
<dbReference type="EMBL" id="MU866079">
    <property type="protein sequence ID" value="KAK4441869.1"/>
    <property type="molecule type" value="Genomic_DNA"/>
</dbReference>
<name>A0AAV9FYF5_9PEZI</name>
<reference evidence="9" key="1">
    <citation type="journal article" date="2023" name="Mol. Phylogenet. Evol.">
        <title>Genome-scale phylogeny and comparative genomics of the fungal order Sordariales.</title>
        <authorList>
            <person name="Hensen N."/>
            <person name="Bonometti L."/>
            <person name="Westerberg I."/>
            <person name="Brannstrom I.O."/>
            <person name="Guillou S."/>
            <person name="Cros-Aarteil S."/>
            <person name="Calhoun S."/>
            <person name="Haridas S."/>
            <person name="Kuo A."/>
            <person name="Mondo S."/>
            <person name="Pangilinan J."/>
            <person name="Riley R."/>
            <person name="LaButti K."/>
            <person name="Andreopoulos B."/>
            <person name="Lipzen A."/>
            <person name="Chen C."/>
            <person name="Yan M."/>
            <person name="Daum C."/>
            <person name="Ng V."/>
            <person name="Clum A."/>
            <person name="Steindorff A."/>
            <person name="Ohm R.A."/>
            <person name="Martin F."/>
            <person name="Silar P."/>
            <person name="Natvig D.O."/>
            <person name="Lalanne C."/>
            <person name="Gautier V."/>
            <person name="Ament-Velasquez S.L."/>
            <person name="Kruys A."/>
            <person name="Hutchinson M.I."/>
            <person name="Powell A.J."/>
            <person name="Barry K."/>
            <person name="Miller A.N."/>
            <person name="Grigoriev I.V."/>
            <person name="Debuchy R."/>
            <person name="Gladieux P."/>
            <person name="Hiltunen Thoren M."/>
            <person name="Johannesson H."/>
        </authorList>
    </citation>
    <scope>NUCLEOTIDE SEQUENCE</scope>
    <source>
        <strain evidence="9">PSN243</strain>
    </source>
</reference>
<sequence length="401" mass="43618">VRSELLIAVLPTGGGKSVFFMLPAVLDESSLCGGLINIVVVPFAALIRDMEKRAREMGVDCLWWRTGSHGDRAERQRDARLVLVSADVAVCLEFMAYVQSIRSRGRLGRIFFDECHTSITDVSYRARLGKLKEMHRFGCPMVMLTATLPVSMEMWYREKMLCRDAAILRSAAAKHNIRYRVRTVRKGEGSVQDAVLAEMRQLEGAMSGSQKGVVYTRSIAACELLGEAAGCGIHHSKASEDANQAALRAWTAGGDGDGARWIVATSGLGTGIDIAGITAIVHMQEPHGLVDFTQQTGRGGRRAGEVVESVIVTDGRPVRDDEFEDDISRQNRTAMRDFIQQKGCRRVGLGKFLDGAGLDCTEQLSGMRAGGCGRGGQQHPHEAGRRPAGRRGGHCRFAGMA</sequence>
<feature type="region of interest" description="Disordered" evidence="6">
    <location>
        <begin position="371"/>
        <end position="401"/>
    </location>
</feature>
<reference evidence="9" key="2">
    <citation type="submission" date="2023-05" db="EMBL/GenBank/DDBJ databases">
        <authorList>
            <consortium name="Lawrence Berkeley National Laboratory"/>
            <person name="Steindorff A."/>
            <person name="Hensen N."/>
            <person name="Bonometti L."/>
            <person name="Westerberg I."/>
            <person name="Brannstrom I.O."/>
            <person name="Guillou S."/>
            <person name="Cros-Aarteil S."/>
            <person name="Calhoun S."/>
            <person name="Haridas S."/>
            <person name="Kuo A."/>
            <person name="Mondo S."/>
            <person name="Pangilinan J."/>
            <person name="Riley R."/>
            <person name="Labutti K."/>
            <person name="Andreopoulos B."/>
            <person name="Lipzen A."/>
            <person name="Chen C."/>
            <person name="Yanf M."/>
            <person name="Daum C."/>
            <person name="Ng V."/>
            <person name="Clum A."/>
            <person name="Ohm R."/>
            <person name="Martin F."/>
            <person name="Silar P."/>
            <person name="Natvig D."/>
            <person name="Lalanne C."/>
            <person name="Gautier V."/>
            <person name="Ament-Velasquez S.L."/>
            <person name="Kruys A."/>
            <person name="Hutchinson M.I."/>
            <person name="Powell A.J."/>
            <person name="Barry K."/>
            <person name="Miller A.N."/>
            <person name="Grigoriev I.V."/>
            <person name="Debuchy R."/>
            <person name="Gladieux P."/>
            <person name="Thoren M.H."/>
            <person name="Johannesson H."/>
        </authorList>
    </citation>
    <scope>NUCLEOTIDE SEQUENCE</scope>
    <source>
        <strain evidence="9">PSN243</strain>
    </source>
</reference>
<dbReference type="PANTHER" id="PTHR13710:SF154">
    <property type="entry name" value="RECQ HELICASE, PUTATIVE (AFU_ORTHOLOGUE AFUA_6G14720)-RELATED"/>
    <property type="match status" value="1"/>
</dbReference>
<dbReference type="GO" id="GO:0000724">
    <property type="term" value="P:double-strand break repair via homologous recombination"/>
    <property type="evidence" value="ECO:0007669"/>
    <property type="project" value="TreeGrafter"/>
</dbReference>
<dbReference type="AlphaFoldDB" id="A0AAV9FYF5"/>
<keyword evidence="9" id="KW-0378">Hydrolase</keyword>
<protein>
    <recommendedName>
        <fullName evidence="5">DNA 3'-5' helicase</fullName>
        <ecNumber evidence="5">5.6.2.4</ecNumber>
    </recommendedName>
</protein>
<dbReference type="GO" id="GO:0043138">
    <property type="term" value="F:3'-5' DNA helicase activity"/>
    <property type="evidence" value="ECO:0007669"/>
    <property type="project" value="UniProtKB-EC"/>
</dbReference>
<dbReference type="InterPro" id="IPR011545">
    <property type="entry name" value="DEAD/DEAH_box_helicase_dom"/>
</dbReference>
<keyword evidence="10" id="KW-1185">Reference proteome</keyword>
<evidence type="ECO:0000256" key="6">
    <source>
        <dbReference type="SAM" id="MobiDB-lite"/>
    </source>
</evidence>
<keyword evidence="3" id="KW-0067">ATP-binding</keyword>
<comment type="catalytic activity">
    <reaction evidence="4">
        <text>Couples ATP hydrolysis with the unwinding of duplex DNA by translocating in the 3'-5' direction.</text>
        <dbReference type="EC" id="5.6.2.4"/>
    </reaction>
</comment>
<organism evidence="9 10">
    <name type="scientific">Podospora aff. communis PSN243</name>
    <dbReference type="NCBI Taxonomy" id="3040156"/>
    <lineage>
        <taxon>Eukaryota</taxon>
        <taxon>Fungi</taxon>
        <taxon>Dikarya</taxon>
        <taxon>Ascomycota</taxon>
        <taxon>Pezizomycotina</taxon>
        <taxon>Sordariomycetes</taxon>
        <taxon>Sordariomycetidae</taxon>
        <taxon>Sordariales</taxon>
        <taxon>Podosporaceae</taxon>
        <taxon>Podospora</taxon>
    </lineage>
</organism>
<feature type="domain" description="Helicase ATP-binding" evidence="7">
    <location>
        <begin position="1"/>
        <end position="166"/>
    </location>
</feature>
<dbReference type="GO" id="GO:0009378">
    <property type="term" value="F:four-way junction helicase activity"/>
    <property type="evidence" value="ECO:0007669"/>
    <property type="project" value="TreeGrafter"/>
</dbReference>
<dbReference type="InterPro" id="IPR014001">
    <property type="entry name" value="Helicase_ATP-bd"/>
</dbReference>
<evidence type="ECO:0000313" key="10">
    <source>
        <dbReference type="Proteomes" id="UP001321760"/>
    </source>
</evidence>
<dbReference type="InterPro" id="IPR001650">
    <property type="entry name" value="Helicase_C-like"/>
</dbReference>
<evidence type="ECO:0000259" key="8">
    <source>
        <dbReference type="PROSITE" id="PS51194"/>
    </source>
</evidence>
<dbReference type="GO" id="GO:0005694">
    <property type="term" value="C:chromosome"/>
    <property type="evidence" value="ECO:0007669"/>
    <property type="project" value="TreeGrafter"/>
</dbReference>
<dbReference type="GO" id="GO:0016787">
    <property type="term" value="F:hydrolase activity"/>
    <property type="evidence" value="ECO:0007669"/>
    <property type="project" value="UniProtKB-KW"/>
</dbReference>
<dbReference type="Gene3D" id="3.40.50.300">
    <property type="entry name" value="P-loop containing nucleotide triphosphate hydrolases"/>
    <property type="match status" value="2"/>
</dbReference>
<dbReference type="EC" id="5.6.2.4" evidence="5"/>
<feature type="domain" description="Helicase C-terminal" evidence="8">
    <location>
        <begin position="201"/>
        <end position="346"/>
    </location>
</feature>
<dbReference type="PROSITE" id="PS51194">
    <property type="entry name" value="HELICASE_CTER"/>
    <property type="match status" value="1"/>
</dbReference>
<dbReference type="Pfam" id="PF00271">
    <property type="entry name" value="Helicase_C"/>
    <property type="match status" value="1"/>
</dbReference>
<dbReference type="PROSITE" id="PS51192">
    <property type="entry name" value="HELICASE_ATP_BIND_1"/>
    <property type="match status" value="1"/>
</dbReference>
<dbReference type="Pfam" id="PF00270">
    <property type="entry name" value="DEAD"/>
    <property type="match status" value="1"/>
</dbReference>
<dbReference type="GO" id="GO:0003676">
    <property type="term" value="F:nucleic acid binding"/>
    <property type="evidence" value="ECO:0007669"/>
    <property type="project" value="InterPro"/>
</dbReference>
<gene>
    <name evidence="9" type="ORF">QBC34DRAFT_314294</name>
</gene>
<evidence type="ECO:0000256" key="3">
    <source>
        <dbReference type="ARBA" id="ARBA00022840"/>
    </source>
</evidence>
<dbReference type="SMART" id="SM00490">
    <property type="entry name" value="HELICc"/>
    <property type="match status" value="1"/>
</dbReference>
<evidence type="ECO:0000256" key="1">
    <source>
        <dbReference type="ARBA" id="ARBA00005446"/>
    </source>
</evidence>
<evidence type="ECO:0000256" key="4">
    <source>
        <dbReference type="ARBA" id="ARBA00034617"/>
    </source>
</evidence>
<dbReference type="GO" id="GO:0005737">
    <property type="term" value="C:cytoplasm"/>
    <property type="evidence" value="ECO:0007669"/>
    <property type="project" value="TreeGrafter"/>
</dbReference>
<dbReference type="SUPFAM" id="SSF52540">
    <property type="entry name" value="P-loop containing nucleoside triphosphate hydrolases"/>
    <property type="match status" value="1"/>
</dbReference>